<evidence type="ECO:0000313" key="2">
    <source>
        <dbReference type="EMBL" id="KAK7469947.1"/>
    </source>
</evidence>
<feature type="region of interest" description="Disordered" evidence="1">
    <location>
        <begin position="47"/>
        <end position="85"/>
    </location>
</feature>
<evidence type="ECO:0000313" key="3">
    <source>
        <dbReference type="Proteomes" id="UP001519460"/>
    </source>
</evidence>
<dbReference type="Proteomes" id="UP001519460">
    <property type="component" value="Unassembled WGS sequence"/>
</dbReference>
<dbReference type="EMBL" id="JACVVK020000498">
    <property type="protein sequence ID" value="KAK7469947.1"/>
    <property type="molecule type" value="Genomic_DNA"/>
</dbReference>
<protein>
    <submittedName>
        <fullName evidence="2">Uncharacterized protein</fullName>
    </submittedName>
</protein>
<gene>
    <name evidence="2" type="ORF">BaRGS_00036051</name>
</gene>
<name>A0ABD0JCW1_9CAEN</name>
<organism evidence="2 3">
    <name type="scientific">Batillaria attramentaria</name>
    <dbReference type="NCBI Taxonomy" id="370345"/>
    <lineage>
        <taxon>Eukaryota</taxon>
        <taxon>Metazoa</taxon>
        <taxon>Spiralia</taxon>
        <taxon>Lophotrochozoa</taxon>
        <taxon>Mollusca</taxon>
        <taxon>Gastropoda</taxon>
        <taxon>Caenogastropoda</taxon>
        <taxon>Sorbeoconcha</taxon>
        <taxon>Cerithioidea</taxon>
        <taxon>Batillariidae</taxon>
        <taxon>Batillaria</taxon>
    </lineage>
</organism>
<reference evidence="2 3" key="1">
    <citation type="journal article" date="2023" name="Sci. Data">
        <title>Genome assembly of the Korean intertidal mud-creeper Batillaria attramentaria.</title>
        <authorList>
            <person name="Patra A.K."/>
            <person name="Ho P.T."/>
            <person name="Jun S."/>
            <person name="Lee S.J."/>
            <person name="Kim Y."/>
            <person name="Won Y.J."/>
        </authorList>
    </citation>
    <scope>NUCLEOTIDE SEQUENCE [LARGE SCALE GENOMIC DNA]</scope>
    <source>
        <strain evidence="2">Wonlab-2016</strain>
    </source>
</reference>
<proteinExistence type="predicted"/>
<accession>A0ABD0JCW1</accession>
<feature type="compositionally biased region" description="Basic and acidic residues" evidence="1">
    <location>
        <begin position="48"/>
        <end position="63"/>
    </location>
</feature>
<comment type="caution">
    <text evidence="2">The sequence shown here is derived from an EMBL/GenBank/DDBJ whole genome shotgun (WGS) entry which is preliminary data.</text>
</comment>
<keyword evidence="3" id="KW-1185">Reference proteome</keyword>
<sequence length="143" mass="16082">MRVSLTDRRRGELSCVDRMMSGRPSWSRPFQSRRGRKRLLVALAGKNPEYRDGSKKPRRRMMEADSACVSLRHQQDISTRPVGGTAEPLPMFEGCTIQYSTVSEIVVIIRDQSAQQPSNTGMSCSTCSQWKLIKSEASPNMTT</sequence>
<dbReference type="AlphaFoldDB" id="A0ABD0JCW1"/>
<evidence type="ECO:0000256" key="1">
    <source>
        <dbReference type="SAM" id="MobiDB-lite"/>
    </source>
</evidence>